<protein>
    <submittedName>
        <fullName evidence="5">GntR family transcriptional regulator</fullName>
    </submittedName>
</protein>
<evidence type="ECO:0000259" key="4">
    <source>
        <dbReference type="PROSITE" id="PS50949"/>
    </source>
</evidence>
<organism evidence="5 6">
    <name type="scientific">Lentzea cavernae</name>
    <dbReference type="NCBI Taxonomy" id="2020703"/>
    <lineage>
        <taxon>Bacteria</taxon>
        <taxon>Bacillati</taxon>
        <taxon>Actinomycetota</taxon>
        <taxon>Actinomycetes</taxon>
        <taxon>Pseudonocardiales</taxon>
        <taxon>Pseudonocardiaceae</taxon>
        <taxon>Lentzea</taxon>
    </lineage>
</organism>
<keyword evidence="2" id="KW-0238">DNA-binding</keyword>
<evidence type="ECO:0000313" key="5">
    <source>
        <dbReference type="EMBL" id="GHH38737.1"/>
    </source>
</evidence>
<gene>
    <name evidence="5" type="ORF">GCM10017774_29150</name>
</gene>
<keyword evidence="3" id="KW-0804">Transcription</keyword>
<dbReference type="PANTHER" id="PTHR43537:SF49">
    <property type="entry name" value="TRANSCRIPTIONAL REGULATORY PROTEIN"/>
    <property type="match status" value="1"/>
</dbReference>
<keyword evidence="6" id="KW-1185">Reference proteome</keyword>
<dbReference type="InterPro" id="IPR036390">
    <property type="entry name" value="WH_DNA-bd_sf"/>
</dbReference>
<keyword evidence="1" id="KW-0805">Transcription regulation</keyword>
<dbReference type="Gene3D" id="1.20.120.530">
    <property type="entry name" value="GntR ligand-binding domain-like"/>
    <property type="match status" value="1"/>
</dbReference>
<dbReference type="SMART" id="SM00345">
    <property type="entry name" value="HTH_GNTR"/>
    <property type="match status" value="1"/>
</dbReference>
<dbReference type="InterPro" id="IPR036388">
    <property type="entry name" value="WH-like_DNA-bd_sf"/>
</dbReference>
<reference evidence="6" key="1">
    <citation type="journal article" date="2019" name="Int. J. Syst. Evol. Microbiol.">
        <title>The Global Catalogue of Microorganisms (GCM) 10K type strain sequencing project: providing services to taxonomists for standard genome sequencing and annotation.</title>
        <authorList>
            <consortium name="The Broad Institute Genomics Platform"/>
            <consortium name="The Broad Institute Genome Sequencing Center for Infectious Disease"/>
            <person name="Wu L."/>
            <person name="Ma J."/>
        </authorList>
    </citation>
    <scope>NUCLEOTIDE SEQUENCE [LARGE SCALE GENOMIC DNA]</scope>
    <source>
        <strain evidence="6">CGMCC 4.7367</strain>
    </source>
</reference>
<feature type="domain" description="HTH gntR-type" evidence="4">
    <location>
        <begin position="9"/>
        <end position="76"/>
    </location>
</feature>
<dbReference type="InterPro" id="IPR000524">
    <property type="entry name" value="Tscrpt_reg_HTH_GntR"/>
</dbReference>
<dbReference type="Proteomes" id="UP000605568">
    <property type="component" value="Unassembled WGS sequence"/>
</dbReference>
<accession>A0ABQ3MLV3</accession>
<dbReference type="EMBL" id="BNAR01000004">
    <property type="protein sequence ID" value="GHH38737.1"/>
    <property type="molecule type" value="Genomic_DNA"/>
</dbReference>
<dbReference type="PANTHER" id="PTHR43537">
    <property type="entry name" value="TRANSCRIPTIONAL REGULATOR, GNTR FAMILY"/>
    <property type="match status" value="1"/>
</dbReference>
<dbReference type="PROSITE" id="PS50949">
    <property type="entry name" value="HTH_GNTR"/>
    <property type="match status" value="1"/>
</dbReference>
<dbReference type="InterPro" id="IPR008920">
    <property type="entry name" value="TF_FadR/GntR_C"/>
</dbReference>
<dbReference type="Pfam" id="PF00392">
    <property type="entry name" value="GntR"/>
    <property type="match status" value="1"/>
</dbReference>
<dbReference type="InterPro" id="IPR011711">
    <property type="entry name" value="GntR_C"/>
</dbReference>
<evidence type="ECO:0000313" key="6">
    <source>
        <dbReference type="Proteomes" id="UP000605568"/>
    </source>
</evidence>
<name>A0ABQ3MLV3_9PSEU</name>
<comment type="caution">
    <text evidence="5">The sequence shown here is derived from an EMBL/GenBank/DDBJ whole genome shotgun (WGS) entry which is preliminary data.</text>
</comment>
<dbReference type="Pfam" id="PF07729">
    <property type="entry name" value="FCD"/>
    <property type="match status" value="1"/>
</dbReference>
<evidence type="ECO:0000256" key="3">
    <source>
        <dbReference type="ARBA" id="ARBA00023163"/>
    </source>
</evidence>
<dbReference type="SMART" id="SM00895">
    <property type="entry name" value="FCD"/>
    <property type="match status" value="1"/>
</dbReference>
<evidence type="ECO:0000256" key="1">
    <source>
        <dbReference type="ARBA" id="ARBA00023015"/>
    </source>
</evidence>
<dbReference type="Gene3D" id="1.10.10.10">
    <property type="entry name" value="Winged helix-like DNA-binding domain superfamily/Winged helix DNA-binding domain"/>
    <property type="match status" value="1"/>
</dbReference>
<sequence length="225" mass="25092">MTQPAEPHSTKSDFAYDRVRELILSGDLEPGAVLNQALLAKQIGISTTPLREALRRLRQQGLVELDAHRDARVTSLNAEEARDLLEVRRSLDPMAAQLAAERRAKQDIAEMRASLEGLESLAGNATVAQLIAHRRFHTAIYRASHNTMLIQMLDGLWDTADRYRRHGLKVEPSEEERALKAHEHTLLFQAIVEGDGETAADVMRAHIRTSLGAKAAWRLSKPDTP</sequence>
<dbReference type="SUPFAM" id="SSF48008">
    <property type="entry name" value="GntR ligand-binding domain-like"/>
    <property type="match status" value="1"/>
</dbReference>
<dbReference type="RefSeq" id="WP_191298453.1">
    <property type="nucleotide sequence ID" value="NZ_BNAR01000004.1"/>
</dbReference>
<evidence type="ECO:0000256" key="2">
    <source>
        <dbReference type="ARBA" id="ARBA00023125"/>
    </source>
</evidence>
<dbReference type="SUPFAM" id="SSF46785">
    <property type="entry name" value="Winged helix' DNA-binding domain"/>
    <property type="match status" value="1"/>
</dbReference>
<proteinExistence type="predicted"/>